<comment type="caution">
    <text evidence="2">The sequence shown here is derived from an EMBL/GenBank/DDBJ whole genome shotgun (WGS) entry which is preliminary data.</text>
</comment>
<gene>
    <name evidence="2" type="ORF">CTQ69_27200</name>
</gene>
<name>A0A5Y1YGT8_SALDZ</name>
<reference evidence="2" key="1">
    <citation type="submission" date="2018-08" db="EMBL/GenBank/DDBJ databases">
        <authorList>
            <person name="Ashton P.M."/>
            <person name="Dallman T."/>
            <person name="Nair S."/>
            <person name="De Pinna E."/>
            <person name="Peters T."/>
            <person name="Grant K."/>
        </authorList>
    </citation>
    <scope>NUCLEOTIDE SEQUENCE [LARGE SCALE GENOMIC DNA]</scope>
    <source>
        <strain evidence="2">294779</strain>
    </source>
</reference>
<feature type="chain" id="PRO_5024948080" evidence="1">
    <location>
        <begin position="16"/>
        <end position="78"/>
    </location>
</feature>
<feature type="signal peptide" evidence="1">
    <location>
        <begin position="1"/>
        <end position="15"/>
    </location>
</feature>
<evidence type="ECO:0000313" key="2">
    <source>
        <dbReference type="EMBL" id="ECC3917560.1"/>
    </source>
</evidence>
<protein>
    <submittedName>
        <fullName evidence="2">Uncharacterized protein</fullName>
    </submittedName>
</protein>
<proteinExistence type="predicted"/>
<dbReference type="EMBL" id="AAIBIC010000079">
    <property type="protein sequence ID" value="ECC3917560.1"/>
    <property type="molecule type" value="Genomic_DNA"/>
</dbReference>
<dbReference type="Proteomes" id="UP000839735">
    <property type="component" value="Unassembled WGS sequence"/>
</dbReference>
<evidence type="ECO:0000256" key="1">
    <source>
        <dbReference type="SAM" id="SignalP"/>
    </source>
</evidence>
<organism evidence="2">
    <name type="scientific">Salmonella diarizonae</name>
    <dbReference type="NCBI Taxonomy" id="59204"/>
    <lineage>
        <taxon>Bacteria</taxon>
        <taxon>Pseudomonadati</taxon>
        <taxon>Pseudomonadota</taxon>
        <taxon>Gammaproteobacteria</taxon>
        <taxon>Enterobacterales</taxon>
        <taxon>Enterobacteriaceae</taxon>
        <taxon>Salmonella</taxon>
    </lineage>
</organism>
<keyword evidence="1" id="KW-0732">Signal</keyword>
<accession>A0A5Y1YGT8</accession>
<sequence length="78" mass="8893">MKLFLLLLISFSAFSFENCISENVKILEQYSLNNYKKLVVTIDINHIVAKQKPSSVRLSREEEGGIVLTFDGQTEGER</sequence>
<dbReference type="AlphaFoldDB" id="A0A5Y1YGT8"/>